<evidence type="ECO:0000256" key="2">
    <source>
        <dbReference type="ARBA" id="ARBA00023125"/>
    </source>
</evidence>
<name>A0A3M8WTR8_9ACTN</name>
<dbReference type="CDD" id="cd00092">
    <property type="entry name" value="HTH_CRP"/>
    <property type="match status" value="1"/>
</dbReference>
<dbReference type="EMBL" id="RIBZ01000093">
    <property type="protein sequence ID" value="RNG33552.1"/>
    <property type="molecule type" value="Genomic_DNA"/>
</dbReference>
<dbReference type="AlphaFoldDB" id="A0A3M8WTR8"/>
<sequence>MGGSVSADTPAAGWRLLGEVPLLAGLPEERLRALWAASAQRTCPAGQVLAAAGEPAGYLPLLLRGSVAATGTTASGRVVRFGQWSGPCALDKIAVIDGRGHTATFTALTPCTVRRLRRDRFLALVEDPAPDAAPVRGHVLRVLAGQARRQQERFMATATGSAEARLAAWLLEEAATAAGGRVPLPGTQAELGHLLGVTRVTVNRALARLRRDGLIEVGPRSVTVLAPELLGRRAAG</sequence>
<evidence type="ECO:0000259" key="4">
    <source>
        <dbReference type="PROSITE" id="PS50042"/>
    </source>
</evidence>
<comment type="caution">
    <text evidence="6">The sequence shown here is derived from an EMBL/GenBank/DDBJ whole genome shotgun (WGS) entry which is preliminary data.</text>
</comment>
<dbReference type="PROSITE" id="PS51063">
    <property type="entry name" value="HTH_CRP_2"/>
    <property type="match status" value="1"/>
</dbReference>
<accession>A0A3M8WTR8</accession>
<dbReference type="InterPro" id="IPR014710">
    <property type="entry name" value="RmlC-like_jellyroll"/>
</dbReference>
<protein>
    <submittedName>
        <fullName evidence="6">Crp/Fnr family transcriptional regulator</fullName>
    </submittedName>
</protein>
<evidence type="ECO:0000313" key="6">
    <source>
        <dbReference type="EMBL" id="RNG33552.1"/>
    </source>
</evidence>
<dbReference type="SMART" id="SM00419">
    <property type="entry name" value="HTH_CRP"/>
    <property type="match status" value="1"/>
</dbReference>
<dbReference type="Pfam" id="PF13545">
    <property type="entry name" value="HTH_Crp_2"/>
    <property type="match status" value="1"/>
</dbReference>
<dbReference type="InterPro" id="IPR050397">
    <property type="entry name" value="Env_Response_Regulators"/>
</dbReference>
<feature type="domain" description="Cyclic nucleotide-binding" evidence="4">
    <location>
        <begin position="22"/>
        <end position="125"/>
    </location>
</feature>
<dbReference type="GO" id="GO:0005829">
    <property type="term" value="C:cytosol"/>
    <property type="evidence" value="ECO:0007669"/>
    <property type="project" value="TreeGrafter"/>
</dbReference>
<dbReference type="InterPro" id="IPR018490">
    <property type="entry name" value="cNMP-bd_dom_sf"/>
</dbReference>
<keyword evidence="2" id="KW-0238">DNA-binding</keyword>
<dbReference type="Gene3D" id="2.60.120.10">
    <property type="entry name" value="Jelly Rolls"/>
    <property type="match status" value="1"/>
</dbReference>
<evidence type="ECO:0000256" key="1">
    <source>
        <dbReference type="ARBA" id="ARBA00023015"/>
    </source>
</evidence>
<dbReference type="InterPro" id="IPR000595">
    <property type="entry name" value="cNMP-bd_dom"/>
</dbReference>
<organism evidence="6 7">
    <name type="scientific">Streptomyces botrytidirepellens</name>
    <dbReference type="NCBI Taxonomy" id="2486417"/>
    <lineage>
        <taxon>Bacteria</taxon>
        <taxon>Bacillati</taxon>
        <taxon>Actinomycetota</taxon>
        <taxon>Actinomycetes</taxon>
        <taxon>Kitasatosporales</taxon>
        <taxon>Streptomycetaceae</taxon>
        <taxon>Streptomyces</taxon>
    </lineage>
</organism>
<dbReference type="Gene3D" id="1.10.10.10">
    <property type="entry name" value="Winged helix-like DNA-binding domain superfamily/Winged helix DNA-binding domain"/>
    <property type="match status" value="1"/>
</dbReference>
<dbReference type="CDD" id="cd00038">
    <property type="entry name" value="CAP_ED"/>
    <property type="match status" value="1"/>
</dbReference>
<dbReference type="GO" id="GO:0003700">
    <property type="term" value="F:DNA-binding transcription factor activity"/>
    <property type="evidence" value="ECO:0007669"/>
    <property type="project" value="InterPro"/>
</dbReference>
<keyword evidence="7" id="KW-1185">Reference proteome</keyword>
<dbReference type="RefSeq" id="WP_123099105.1">
    <property type="nucleotide sequence ID" value="NZ_RIBZ01000093.1"/>
</dbReference>
<dbReference type="SUPFAM" id="SSF46785">
    <property type="entry name" value="Winged helix' DNA-binding domain"/>
    <property type="match status" value="1"/>
</dbReference>
<evidence type="ECO:0000313" key="7">
    <source>
        <dbReference type="Proteomes" id="UP000275401"/>
    </source>
</evidence>
<evidence type="ECO:0000259" key="5">
    <source>
        <dbReference type="PROSITE" id="PS51063"/>
    </source>
</evidence>
<dbReference type="SMART" id="SM00100">
    <property type="entry name" value="cNMP"/>
    <property type="match status" value="1"/>
</dbReference>
<feature type="domain" description="HTH crp-type" evidence="5">
    <location>
        <begin position="160"/>
        <end position="228"/>
    </location>
</feature>
<dbReference type="InterPro" id="IPR012318">
    <property type="entry name" value="HTH_CRP"/>
</dbReference>
<proteinExistence type="predicted"/>
<dbReference type="InterPro" id="IPR036388">
    <property type="entry name" value="WH-like_DNA-bd_sf"/>
</dbReference>
<dbReference type="Proteomes" id="UP000275401">
    <property type="component" value="Unassembled WGS sequence"/>
</dbReference>
<dbReference type="PANTHER" id="PTHR24567">
    <property type="entry name" value="CRP FAMILY TRANSCRIPTIONAL REGULATORY PROTEIN"/>
    <property type="match status" value="1"/>
</dbReference>
<evidence type="ECO:0000256" key="3">
    <source>
        <dbReference type="ARBA" id="ARBA00023163"/>
    </source>
</evidence>
<dbReference type="SMART" id="SM00345">
    <property type="entry name" value="HTH_GNTR"/>
    <property type="match status" value="1"/>
</dbReference>
<dbReference type="GO" id="GO:0003677">
    <property type="term" value="F:DNA binding"/>
    <property type="evidence" value="ECO:0007669"/>
    <property type="project" value="UniProtKB-KW"/>
</dbReference>
<dbReference type="PRINTS" id="PR00034">
    <property type="entry name" value="HTHCRP"/>
</dbReference>
<reference evidence="6 7" key="1">
    <citation type="submission" date="2018-11" db="EMBL/GenBank/DDBJ databases">
        <title>The Potential of Streptomyces as Biocontrol Agents against the Tomato grey mould, Botrytis cinerea (Gray mold) Frontiers in Microbiology.</title>
        <authorList>
            <person name="Li D."/>
        </authorList>
    </citation>
    <scope>NUCLEOTIDE SEQUENCE [LARGE SCALE GENOMIC DNA]</scope>
    <source>
        <strain evidence="6 7">NEAU-LD23</strain>
    </source>
</reference>
<dbReference type="PROSITE" id="PS50042">
    <property type="entry name" value="CNMP_BINDING_3"/>
    <property type="match status" value="1"/>
</dbReference>
<gene>
    <name evidence="6" type="ORF">EEJ42_07035</name>
</gene>
<keyword evidence="1" id="KW-0805">Transcription regulation</keyword>
<dbReference type="Pfam" id="PF00027">
    <property type="entry name" value="cNMP_binding"/>
    <property type="match status" value="1"/>
</dbReference>
<dbReference type="SUPFAM" id="SSF51206">
    <property type="entry name" value="cAMP-binding domain-like"/>
    <property type="match status" value="1"/>
</dbReference>
<keyword evidence="3" id="KW-0804">Transcription</keyword>
<dbReference type="InterPro" id="IPR036390">
    <property type="entry name" value="WH_DNA-bd_sf"/>
</dbReference>
<dbReference type="PANTHER" id="PTHR24567:SF74">
    <property type="entry name" value="HTH-TYPE TRANSCRIPTIONAL REGULATOR ARCR"/>
    <property type="match status" value="1"/>
</dbReference>
<dbReference type="InterPro" id="IPR000524">
    <property type="entry name" value="Tscrpt_reg_HTH_GntR"/>
</dbReference>